<dbReference type="EMBL" id="KB007979">
    <property type="protein sequence ID" value="ELR16963.1"/>
    <property type="molecule type" value="Genomic_DNA"/>
</dbReference>
<dbReference type="PROSITE" id="PS00183">
    <property type="entry name" value="UBC_1"/>
    <property type="match status" value="1"/>
</dbReference>
<evidence type="ECO:0000256" key="4">
    <source>
        <dbReference type="RuleBase" id="RU362109"/>
    </source>
</evidence>
<dbReference type="Gene3D" id="3.10.110.10">
    <property type="entry name" value="Ubiquitin Conjugating Enzyme"/>
    <property type="match status" value="1"/>
</dbReference>
<dbReference type="GeneID" id="14917677"/>
<dbReference type="SMART" id="SM00212">
    <property type="entry name" value="UBCc"/>
    <property type="match status" value="1"/>
</dbReference>
<dbReference type="GO" id="GO:0005524">
    <property type="term" value="F:ATP binding"/>
    <property type="evidence" value="ECO:0007669"/>
    <property type="project" value="UniProtKB-UniRule"/>
</dbReference>
<proteinExistence type="inferred from homology"/>
<dbReference type="GO" id="GO:0016740">
    <property type="term" value="F:transferase activity"/>
    <property type="evidence" value="ECO:0007669"/>
    <property type="project" value="UniProtKB-KW"/>
</dbReference>
<name>L8GWJ5_ACACF</name>
<dbReference type="InterPro" id="IPR023313">
    <property type="entry name" value="UBQ-conjugating_AS"/>
</dbReference>
<keyword evidence="4" id="KW-0067">ATP-binding</keyword>
<dbReference type="AlphaFoldDB" id="L8GWJ5"/>
<dbReference type="Pfam" id="PF00179">
    <property type="entry name" value="UQ_con"/>
    <property type="match status" value="1"/>
</dbReference>
<feature type="active site" description="Glycyl thioester intermediate" evidence="3">
    <location>
        <position position="90"/>
    </location>
</feature>
<dbReference type="FunFam" id="3.10.110.10:FF:000090">
    <property type="entry name" value="Ubiquitin-conjugating enzyme E2-17 kDa"/>
    <property type="match status" value="1"/>
</dbReference>
<dbReference type="KEGG" id="acan:ACA1_128500"/>
<organism evidence="6 7">
    <name type="scientific">Acanthamoeba castellanii (strain ATCC 30010 / Neff)</name>
    <dbReference type="NCBI Taxonomy" id="1257118"/>
    <lineage>
        <taxon>Eukaryota</taxon>
        <taxon>Amoebozoa</taxon>
        <taxon>Discosea</taxon>
        <taxon>Longamoebia</taxon>
        <taxon>Centramoebida</taxon>
        <taxon>Acanthamoebidae</taxon>
        <taxon>Acanthamoeba</taxon>
    </lineage>
</organism>
<evidence type="ECO:0000256" key="3">
    <source>
        <dbReference type="PROSITE-ProRule" id="PRU10133"/>
    </source>
</evidence>
<reference evidence="6 7" key="1">
    <citation type="journal article" date="2013" name="Genome Biol.">
        <title>Genome of Acanthamoeba castellanii highlights extensive lateral gene transfer and early evolution of tyrosine kinase signaling.</title>
        <authorList>
            <person name="Clarke M."/>
            <person name="Lohan A.J."/>
            <person name="Liu B."/>
            <person name="Lagkouvardos I."/>
            <person name="Roy S."/>
            <person name="Zafar N."/>
            <person name="Bertelli C."/>
            <person name="Schilde C."/>
            <person name="Kianianmomeni A."/>
            <person name="Burglin T.R."/>
            <person name="Frech C."/>
            <person name="Turcotte B."/>
            <person name="Kopec K.O."/>
            <person name="Synnott J.M."/>
            <person name="Choo C."/>
            <person name="Paponov I."/>
            <person name="Finkler A."/>
            <person name="Soon Heng Tan C."/>
            <person name="Hutchins A.P."/>
            <person name="Weinmeier T."/>
            <person name="Rattei T."/>
            <person name="Chu J.S."/>
            <person name="Gimenez G."/>
            <person name="Irimia M."/>
            <person name="Rigden D.J."/>
            <person name="Fitzpatrick D.A."/>
            <person name="Lorenzo-Morales J."/>
            <person name="Bateman A."/>
            <person name="Chiu C.H."/>
            <person name="Tang P."/>
            <person name="Hegemann P."/>
            <person name="Fromm H."/>
            <person name="Raoult D."/>
            <person name="Greub G."/>
            <person name="Miranda-Saavedra D."/>
            <person name="Chen N."/>
            <person name="Nash P."/>
            <person name="Ginger M.L."/>
            <person name="Horn M."/>
            <person name="Schaap P."/>
            <person name="Caler L."/>
            <person name="Loftus B."/>
        </authorList>
    </citation>
    <scope>NUCLEOTIDE SEQUENCE [LARGE SCALE GENOMIC DNA]</scope>
    <source>
        <strain evidence="6 7">Neff</strain>
    </source>
</reference>
<dbReference type="Proteomes" id="UP000011083">
    <property type="component" value="Unassembled WGS sequence"/>
</dbReference>
<accession>L8GWJ5</accession>
<evidence type="ECO:0000259" key="5">
    <source>
        <dbReference type="PROSITE" id="PS50127"/>
    </source>
</evidence>
<dbReference type="OrthoDB" id="9984419at2759"/>
<dbReference type="CDD" id="cd23790">
    <property type="entry name" value="UBCc_UBE2A_2B"/>
    <property type="match status" value="1"/>
</dbReference>
<feature type="domain" description="UBC core" evidence="5">
    <location>
        <begin position="8"/>
        <end position="152"/>
    </location>
</feature>
<keyword evidence="1" id="KW-0808">Transferase</keyword>
<comment type="similarity">
    <text evidence="4">Belongs to the ubiquitin-conjugating enzyme family.</text>
</comment>
<dbReference type="InterPro" id="IPR000608">
    <property type="entry name" value="UBC"/>
</dbReference>
<dbReference type="InterPro" id="IPR016135">
    <property type="entry name" value="UBQ-conjugating_enzyme/RWD"/>
</dbReference>
<dbReference type="OMA" id="YVWNATI"/>
<keyword evidence="2 4" id="KW-0833">Ubl conjugation pathway</keyword>
<dbReference type="RefSeq" id="XP_004338976.1">
    <property type="nucleotide sequence ID" value="XM_004338928.1"/>
</dbReference>
<evidence type="ECO:0000313" key="7">
    <source>
        <dbReference type="Proteomes" id="UP000011083"/>
    </source>
</evidence>
<dbReference type="SUPFAM" id="SSF54495">
    <property type="entry name" value="UBC-like"/>
    <property type="match status" value="1"/>
</dbReference>
<dbReference type="VEuPathDB" id="AmoebaDB:ACA1_128500"/>
<evidence type="ECO:0000256" key="2">
    <source>
        <dbReference type="ARBA" id="ARBA00022786"/>
    </source>
</evidence>
<dbReference type="PROSITE" id="PS50127">
    <property type="entry name" value="UBC_2"/>
    <property type="match status" value="1"/>
</dbReference>
<evidence type="ECO:0000256" key="1">
    <source>
        <dbReference type="ARBA" id="ARBA00022679"/>
    </source>
</evidence>
<sequence length="153" mass="17136">MNRSGPTAAVLRLLSDLKGCQDEGFNAGPVNEDNLFVWNATLFGPYETAWEGGVFQLKLVFSEEYPQKPPKVKFMQTVYHPNVFGDGSLCLDIIQDKWTPVYSVASLLTSITSLFTDPNPDSPANPEAARLFVSDKKEYNKRVRACVERTLEE</sequence>
<dbReference type="PANTHER" id="PTHR24067">
    <property type="entry name" value="UBIQUITIN-CONJUGATING ENZYME E2"/>
    <property type="match status" value="1"/>
</dbReference>
<dbReference type="STRING" id="1257118.L8GWJ5"/>
<dbReference type="InterPro" id="IPR050113">
    <property type="entry name" value="Ub_conjugating_enzyme"/>
</dbReference>
<keyword evidence="7" id="KW-1185">Reference proteome</keyword>
<protein>
    <submittedName>
        <fullName evidence="6">Ubiquitinconjugating enzyme E2-17 kDa, putative</fullName>
    </submittedName>
</protein>
<evidence type="ECO:0000313" key="6">
    <source>
        <dbReference type="EMBL" id="ELR16963.1"/>
    </source>
</evidence>
<keyword evidence="4" id="KW-0547">Nucleotide-binding</keyword>
<gene>
    <name evidence="6" type="ORF">ACA1_128500</name>
</gene>